<evidence type="ECO:0000313" key="3">
    <source>
        <dbReference type="EMBL" id="MCC9071929.1"/>
    </source>
</evidence>
<evidence type="ECO:0000256" key="1">
    <source>
        <dbReference type="ARBA" id="ARBA00022679"/>
    </source>
</evidence>
<gene>
    <name evidence="3" type="ORF">LNQ49_10085</name>
</gene>
<sequence>MYKSKITKDLKLENKTNPITLSNFVTESGASYATINLSYELFGLPLHTAPIVLVNHALTGNAQVTGEDGWWNDLIGDAKTIDTTKYTILAFNVPGNGYNGTSIENHADFTARDIARIFIKGIEFLKIDQLYAIIGGSVGGGIAWEILALEPQITKHLIPIATDWKATDWLIANCYLQEQILKNSSKPIEDARIHAMLCYRSPDSLKEKFQRTKNEELAVFNVESWLGHHGKKLQKRYQISSYKLMNQLLKTIDITRNTADFKTLLSKTTADIHIIGINSDLFFTAKENQETYQELKKFKENVSYSEIDSVHGHDAFLIEYKQLDNLLASIF</sequence>
<dbReference type="RefSeq" id="WP_229988652.1">
    <property type="nucleotide sequence ID" value="NZ_JAJJMO010000001.1"/>
</dbReference>
<dbReference type="InterPro" id="IPR029058">
    <property type="entry name" value="AB_hydrolase_fold"/>
</dbReference>
<evidence type="ECO:0000259" key="2">
    <source>
        <dbReference type="Pfam" id="PF00561"/>
    </source>
</evidence>
<dbReference type="Proteomes" id="UP001430919">
    <property type="component" value="Unassembled WGS sequence"/>
</dbReference>
<proteinExistence type="predicted"/>
<reference evidence="3" key="1">
    <citation type="submission" date="2021-11" db="EMBL/GenBank/DDBJ databases">
        <title>Description of novel Flavobacterium species.</title>
        <authorList>
            <person name="Saticioglu I.B."/>
            <person name="Ay H."/>
            <person name="Altun S."/>
            <person name="Duman M."/>
        </authorList>
    </citation>
    <scope>NUCLEOTIDE SEQUENCE</scope>
    <source>
        <strain evidence="3">F-65</strain>
    </source>
</reference>
<organism evidence="3 4">
    <name type="scientific">Flavobacterium pisciphilum</name>
    <dbReference type="NCBI Taxonomy" id="2893755"/>
    <lineage>
        <taxon>Bacteria</taxon>
        <taxon>Pseudomonadati</taxon>
        <taxon>Bacteroidota</taxon>
        <taxon>Flavobacteriia</taxon>
        <taxon>Flavobacteriales</taxon>
        <taxon>Flavobacteriaceae</taxon>
        <taxon>Flavobacterium</taxon>
    </lineage>
</organism>
<keyword evidence="1" id="KW-0808">Transferase</keyword>
<dbReference type="PANTHER" id="PTHR32268">
    <property type="entry name" value="HOMOSERINE O-ACETYLTRANSFERASE"/>
    <property type="match status" value="1"/>
</dbReference>
<keyword evidence="3" id="KW-0378">Hydrolase</keyword>
<dbReference type="InterPro" id="IPR000073">
    <property type="entry name" value="AB_hydrolase_1"/>
</dbReference>
<protein>
    <submittedName>
        <fullName evidence="3">Alpha/beta fold hydrolase</fullName>
    </submittedName>
</protein>
<dbReference type="PIRSF" id="PIRSF000443">
    <property type="entry name" value="Homoser_Ac_trans"/>
    <property type="match status" value="1"/>
</dbReference>
<dbReference type="Gene3D" id="3.40.50.1820">
    <property type="entry name" value="alpha/beta hydrolase"/>
    <property type="match status" value="1"/>
</dbReference>
<feature type="domain" description="AB hydrolase-1" evidence="2">
    <location>
        <begin position="50"/>
        <end position="167"/>
    </location>
</feature>
<accession>A0ABS8MT25</accession>
<dbReference type="PANTHER" id="PTHR32268:SF11">
    <property type="entry name" value="HOMOSERINE O-ACETYLTRANSFERASE"/>
    <property type="match status" value="1"/>
</dbReference>
<name>A0ABS8MT25_9FLAO</name>
<dbReference type="EMBL" id="JAJJMO010000001">
    <property type="protein sequence ID" value="MCC9071929.1"/>
    <property type="molecule type" value="Genomic_DNA"/>
</dbReference>
<dbReference type="InterPro" id="IPR008220">
    <property type="entry name" value="HAT_MetX-like"/>
</dbReference>
<dbReference type="GO" id="GO:0016787">
    <property type="term" value="F:hydrolase activity"/>
    <property type="evidence" value="ECO:0007669"/>
    <property type="project" value="UniProtKB-KW"/>
</dbReference>
<keyword evidence="4" id="KW-1185">Reference proteome</keyword>
<dbReference type="Pfam" id="PF00561">
    <property type="entry name" value="Abhydrolase_1"/>
    <property type="match status" value="1"/>
</dbReference>
<dbReference type="SUPFAM" id="SSF53474">
    <property type="entry name" value="alpha/beta-Hydrolases"/>
    <property type="match status" value="1"/>
</dbReference>
<evidence type="ECO:0000313" key="4">
    <source>
        <dbReference type="Proteomes" id="UP001430919"/>
    </source>
</evidence>
<comment type="caution">
    <text evidence="3">The sequence shown here is derived from an EMBL/GenBank/DDBJ whole genome shotgun (WGS) entry which is preliminary data.</text>
</comment>